<evidence type="ECO:0000259" key="7">
    <source>
        <dbReference type="Pfam" id="PF00501"/>
    </source>
</evidence>
<dbReference type="Pfam" id="PF00501">
    <property type="entry name" value="AMP-binding"/>
    <property type="match status" value="1"/>
</dbReference>
<feature type="compositionally biased region" description="Polar residues" evidence="6">
    <location>
        <begin position="634"/>
        <end position="644"/>
    </location>
</feature>
<feature type="region of interest" description="Disordered" evidence="6">
    <location>
        <begin position="622"/>
        <end position="644"/>
    </location>
</feature>
<dbReference type="AlphaFoldDB" id="A0A1H9RN30"/>
<dbReference type="Proteomes" id="UP000198815">
    <property type="component" value="Unassembled WGS sequence"/>
</dbReference>
<dbReference type="PANTHER" id="PTHR43272">
    <property type="entry name" value="LONG-CHAIN-FATTY-ACID--COA LIGASE"/>
    <property type="match status" value="1"/>
</dbReference>
<evidence type="ECO:0000256" key="4">
    <source>
        <dbReference type="ARBA" id="ARBA00023098"/>
    </source>
</evidence>
<keyword evidence="2" id="KW-0436">Ligase</keyword>
<dbReference type="InterPro" id="IPR042099">
    <property type="entry name" value="ANL_N_sf"/>
</dbReference>
<keyword evidence="9" id="KW-1185">Reference proteome</keyword>
<protein>
    <recommendedName>
        <fullName evidence="5">Acyl-CoA synthetase</fullName>
    </recommendedName>
</protein>
<accession>A0A1H9RN30</accession>
<feature type="domain" description="AMP-dependent synthetase/ligase" evidence="7">
    <location>
        <begin position="36"/>
        <end position="445"/>
    </location>
</feature>
<dbReference type="Gene3D" id="3.40.50.12780">
    <property type="entry name" value="N-terminal domain of ligase-like"/>
    <property type="match status" value="1"/>
</dbReference>
<dbReference type="PROSITE" id="PS00455">
    <property type="entry name" value="AMP_BINDING"/>
    <property type="match status" value="1"/>
</dbReference>
<name>A0A1H9RN30_9ACTN</name>
<evidence type="ECO:0000256" key="6">
    <source>
        <dbReference type="SAM" id="MobiDB-lite"/>
    </source>
</evidence>
<reference evidence="8 9" key="1">
    <citation type="submission" date="2016-10" db="EMBL/GenBank/DDBJ databases">
        <authorList>
            <person name="de Groot N.N."/>
        </authorList>
    </citation>
    <scope>NUCLEOTIDE SEQUENCE [LARGE SCALE GENOMIC DNA]</scope>
    <source>
        <strain evidence="8 9">DSM 16859</strain>
    </source>
</reference>
<gene>
    <name evidence="8" type="ORF">SAMN05443377_10849</name>
</gene>
<dbReference type="GO" id="GO:0004467">
    <property type="term" value="F:long-chain fatty acid-CoA ligase activity"/>
    <property type="evidence" value="ECO:0007669"/>
    <property type="project" value="TreeGrafter"/>
</dbReference>
<keyword evidence="4" id="KW-0443">Lipid metabolism</keyword>
<dbReference type="Pfam" id="PF23562">
    <property type="entry name" value="AMP-binding_C_3"/>
    <property type="match status" value="1"/>
</dbReference>
<organism evidence="8 9">
    <name type="scientific">Propionibacterium cyclohexanicum</name>
    <dbReference type="NCBI Taxonomy" id="64702"/>
    <lineage>
        <taxon>Bacteria</taxon>
        <taxon>Bacillati</taxon>
        <taxon>Actinomycetota</taxon>
        <taxon>Actinomycetes</taxon>
        <taxon>Propionibacteriales</taxon>
        <taxon>Propionibacteriaceae</taxon>
        <taxon>Propionibacterium</taxon>
    </lineage>
</organism>
<evidence type="ECO:0000256" key="2">
    <source>
        <dbReference type="ARBA" id="ARBA00022598"/>
    </source>
</evidence>
<evidence type="ECO:0000313" key="8">
    <source>
        <dbReference type="EMBL" id="SER74132.1"/>
    </source>
</evidence>
<evidence type="ECO:0000256" key="1">
    <source>
        <dbReference type="ARBA" id="ARBA00006432"/>
    </source>
</evidence>
<evidence type="ECO:0000256" key="5">
    <source>
        <dbReference type="ARBA" id="ARBA00032875"/>
    </source>
</evidence>
<dbReference type="InterPro" id="IPR020845">
    <property type="entry name" value="AMP-binding_CS"/>
</dbReference>
<evidence type="ECO:0000256" key="3">
    <source>
        <dbReference type="ARBA" id="ARBA00022832"/>
    </source>
</evidence>
<proteinExistence type="inferred from homology"/>
<keyword evidence="3" id="KW-0276">Fatty acid metabolism</keyword>
<dbReference type="PANTHER" id="PTHR43272:SF32">
    <property type="entry name" value="AMP-DEPENDENT SYNTHETASE_LIGASE DOMAIN-CONTAINING PROTEIN"/>
    <property type="match status" value="1"/>
</dbReference>
<dbReference type="CDD" id="cd05907">
    <property type="entry name" value="VL_LC_FACS_like"/>
    <property type="match status" value="1"/>
</dbReference>
<dbReference type="InterPro" id="IPR000873">
    <property type="entry name" value="AMP-dep_synth/lig_dom"/>
</dbReference>
<evidence type="ECO:0000313" key="9">
    <source>
        <dbReference type="Proteomes" id="UP000198815"/>
    </source>
</evidence>
<dbReference type="STRING" id="64702.SAMN05443377_10849"/>
<sequence>MSPRIRQRISCGCEKGSELINNHLPVAQRNHVAWAFKATVARYPDRPATRVREGGAWHTTSYRELDERVTQIACALLLAGVERGDRVAIYARNRPEWSQVDLAIMVIGAVSVPLYATDSVSQVARECTDSGVVLAFAGDREEASRFLEASTQVPSLRRVISFDDSGSEYVASLEQFAPSDRPAAAEVVDRVGKRLAKASPEDLYSIIYTSGTTGDPKGVMISHRAMMAQFAALDRFFDIRPEDDSLCFLPLSHALERAWSSFLWTHGCMNTYLTDTRQIAETMPLAHTTMMVGVPKLYEAVVEAATKKAASSPVKKRLFEWALRVGRAARVPGASRLRRAAGLAALPLADLLVFRSIREALGGPKKVLACGGAPLAREVEEFFAAAGLPLQNGYGMTEAAPLISFNSPSGTRIGSVGRVMPAGRLRLGEDDEVQYSGPNLMDGYWGRPHDTQEALVTDASGTWLRTGDVGEIDKDGYLFITDRLKDIIVTNGGKNVAPQPIEEMLRADPLFEYAVLLGDNKPFLTLILRPSLPNLSQIADSLQVNYEHVSELLSDSRINEELRARAARLTEKLPKHMQFKDMRVSLEEFSVANGLLTPTLKVRRREVEKHFHELIEEMYTKLRRDEKPAETPAPHSSSRSGGEA</sequence>
<dbReference type="GO" id="GO:0016020">
    <property type="term" value="C:membrane"/>
    <property type="evidence" value="ECO:0007669"/>
    <property type="project" value="TreeGrafter"/>
</dbReference>
<comment type="similarity">
    <text evidence="1">Belongs to the ATP-dependent AMP-binding enzyme family.</text>
</comment>
<dbReference type="EMBL" id="FOGZ01000008">
    <property type="protein sequence ID" value="SER74132.1"/>
    <property type="molecule type" value="Genomic_DNA"/>
</dbReference>
<dbReference type="SUPFAM" id="SSF56801">
    <property type="entry name" value="Acetyl-CoA synthetase-like"/>
    <property type="match status" value="1"/>
</dbReference>